<organism evidence="2 3">
    <name type="scientific">Biformimicrobium ophioploci</name>
    <dbReference type="NCBI Taxonomy" id="3036711"/>
    <lineage>
        <taxon>Bacteria</taxon>
        <taxon>Pseudomonadati</taxon>
        <taxon>Pseudomonadota</taxon>
        <taxon>Gammaproteobacteria</taxon>
        <taxon>Cellvibrionales</taxon>
        <taxon>Microbulbiferaceae</taxon>
        <taxon>Biformimicrobium</taxon>
    </lineage>
</organism>
<evidence type="ECO:0000313" key="3">
    <source>
        <dbReference type="Proteomes" id="UP001224392"/>
    </source>
</evidence>
<evidence type="ECO:0000259" key="1">
    <source>
        <dbReference type="SMART" id="SM00829"/>
    </source>
</evidence>
<dbReference type="Gene3D" id="3.40.50.720">
    <property type="entry name" value="NAD(P)-binding Rossmann-like Domain"/>
    <property type="match status" value="1"/>
</dbReference>
<feature type="domain" description="Enoyl reductase (ER)" evidence="1">
    <location>
        <begin position="14"/>
        <end position="338"/>
    </location>
</feature>
<evidence type="ECO:0000313" key="2">
    <source>
        <dbReference type="EMBL" id="GMG87977.1"/>
    </source>
</evidence>
<dbReference type="SUPFAM" id="SSF51735">
    <property type="entry name" value="NAD(P)-binding Rossmann-fold domains"/>
    <property type="match status" value="1"/>
</dbReference>
<comment type="caution">
    <text evidence="2">The sequence shown here is derived from an EMBL/GenBank/DDBJ whole genome shotgun (WGS) entry which is preliminary data.</text>
</comment>
<reference evidence="2 3" key="1">
    <citation type="submission" date="2023-04" db="EMBL/GenBank/DDBJ databases">
        <title>Marinobulbifer ophiurae gen. nov., sp. Nov., isolate from tissue of brittle star Ophioplocus japonicus.</title>
        <authorList>
            <person name="Kawano K."/>
            <person name="Sawayama S."/>
            <person name="Nakagawa S."/>
        </authorList>
    </citation>
    <scope>NUCLEOTIDE SEQUENCE [LARGE SCALE GENOMIC DNA]</scope>
    <source>
        <strain evidence="2 3">NKW57</strain>
    </source>
</reference>
<dbReference type="Gene3D" id="3.90.180.10">
    <property type="entry name" value="Medium-chain alcohol dehydrogenases, catalytic domain"/>
    <property type="match status" value="1"/>
</dbReference>
<dbReference type="InterPro" id="IPR013154">
    <property type="entry name" value="ADH-like_N"/>
</dbReference>
<dbReference type="Proteomes" id="UP001224392">
    <property type="component" value="Unassembled WGS sequence"/>
</dbReference>
<dbReference type="Pfam" id="PF08240">
    <property type="entry name" value="ADH_N"/>
    <property type="match status" value="1"/>
</dbReference>
<dbReference type="SUPFAM" id="SSF50129">
    <property type="entry name" value="GroES-like"/>
    <property type="match status" value="1"/>
</dbReference>
<dbReference type="PANTHER" id="PTHR43677">
    <property type="entry name" value="SHORT-CHAIN DEHYDROGENASE/REDUCTASE"/>
    <property type="match status" value="1"/>
</dbReference>
<dbReference type="EMBL" id="BSYJ01000004">
    <property type="protein sequence ID" value="GMG87977.1"/>
    <property type="molecule type" value="Genomic_DNA"/>
</dbReference>
<gene>
    <name evidence="2" type="ORF">MNKW57_22980</name>
</gene>
<dbReference type="SMART" id="SM00829">
    <property type="entry name" value="PKS_ER"/>
    <property type="match status" value="1"/>
</dbReference>
<dbReference type="InterPro" id="IPR051397">
    <property type="entry name" value="Zn-ADH-like_protein"/>
</dbReference>
<accession>A0ABQ6M0Y0</accession>
<dbReference type="InterPro" id="IPR011032">
    <property type="entry name" value="GroES-like_sf"/>
</dbReference>
<dbReference type="InterPro" id="IPR013149">
    <property type="entry name" value="ADH-like_C"/>
</dbReference>
<dbReference type="Pfam" id="PF00107">
    <property type="entry name" value="ADH_zinc_N"/>
    <property type="match status" value="1"/>
</dbReference>
<dbReference type="InterPro" id="IPR020843">
    <property type="entry name" value="ER"/>
</dbReference>
<protein>
    <submittedName>
        <fullName evidence="2">Medium chain dehydrogenase/reductase family protein</fullName>
    </submittedName>
</protein>
<dbReference type="RefSeq" id="WP_285764587.1">
    <property type="nucleotide sequence ID" value="NZ_BSYJ01000004.1"/>
</dbReference>
<name>A0ABQ6M0Y0_9GAMM</name>
<sequence length="340" mass="36525">MQESRRVWRTQKAGAIHNLKLVEEKLAPLEAEKIRISVASVGLNFADIFALTGLYSATPDGSFVPGLEFSGTVSAIGDSANTDLKVGDRVYGCIRFGGYADTVDVLPQHCRRLPDGWRFAEGAAFPVQSLTAYYALTDLGAVKPGQLVLVQSAAGGVGLQAMRMLREMGAVPIGTVSSESKKAFLQGLGFEEVIVRDRDFASQLKAQLGGRPMHAVLDGIGGAVQKASFDALAPTGRLVVFGAAEFTPGDKPSWLKAAWLYLKRPRYDVMGMISDNKSVLAFNLIWLWQEQALFDSLLEGCAGMGLPAPHVGHEFPFEQAHEAIECLRSGGSVGKVVLNL</sequence>
<dbReference type="PANTHER" id="PTHR43677:SF4">
    <property type="entry name" value="QUINONE OXIDOREDUCTASE-LIKE PROTEIN 2"/>
    <property type="match status" value="1"/>
</dbReference>
<keyword evidence="3" id="KW-1185">Reference proteome</keyword>
<dbReference type="InterPro" id="IPR036291">
    <property type="entry name" value="NAD(P)-bd_dom_sf"/>
</dbReference>
<proteinExistence type="predicted"/>